<dbReference type="PANTHER" id="PTHR44591">
    <property type="entry name" value="STRESS RESPONSE REGULATOR PROTEIN 1"/>
    <property type="match status" value="1"/>
</dbReference>
<feature type="domain" description="Response regulatory" evidence="3">
    <location>
        <begin position="24"/>
        <end position="137"/>
    </location>
</feature>
<proteinExistence type="predicted"/>
<dbReference type="SUPFAM" id="SSF52172">
    <property type="entry name" value="CheY-like"/>
    <property type="match status" value="1"/>
</dbReference>
<dbReference type="InterPro" id="IPR011006">
    <property type="entry name" value="CheY-like_superfamily"/>
</dbReference>
<accession>A0ABQ3UJX5</accession>
<protein>
    <recommendedName>
        <fullName evidence="3">Response regulatory domain-containing protein</fullName>
    </recommendedName>
</protein>
<dbReference type="Gene3D" id="3.40.50.2300">
    <property type="match status" value="1"/>
</dbReference>
<dbReference type="InterPro" id="IPR001789">
    <property type="entry name" value="Sig_transdc_resp-reg_receiver"/>
</dbReference>
<feature type="modified residue" description="4-aspartylphosphate" evidence="2">
    <location>
        <position position="74"/>
    </location>
</feature>
<evidence type="ECO:0000313" key="4">
    <source>
        <dbReference type="EMBL" id="GHO53036.1"/>
    </source>
</evidence>
<dbReference type="PANTHER" id="PTHR44591:SF3">
    <property type="entry name" value="RESPONSE REGULATORY DOMAIN-CONTAINING PROTEIN"/>
    <property type="match status" value="1"/>
</dbReference>
<dbReference type="EMBL" id="BNJG01000001">
    <property type="protein sequence ID" value="GHO53036.1"/>
    <property type="molecule type" value="Genomic_DNA"/>
</dbReference>
<dbReference type="Pfam" id="PF00072">
    <property type="entry name" value="Response_reg"/>
    <property type="match status" value="1"/>
</dbReference>
<dbReference type="SMART" id="SM00448">
    <property type="entry name" value="REC"/>
    <property type="match status" value="1"/>
</dbReference>
<evidence type="ECO:0000256" key="2">
    <source>
        <dbReference type="PROSITE-ProRule" id="PRU00169"/>
    </source>
</evidence>
<comment type="caution">
    <text evidence="4">The sequence shown here is derived from an EMBL/GenBank/DDBJ whole genome shotgun (WGS) entry which is preliminary data.</text>
</comment>
<evidence type="ECO:0000259" key="3">
    <source>
        <dbReference type="PROSITE" id="PS50110"/>
    </source>
</evidence>
<organism evidence="4 5">
    <name type="scientific">Ktedonobacter robiniae</name>
    <dbReference type="NCBI Taxonomy" id="2778365"/>
    <lineage>
        <taxon>Bacteria</taxon>
        <taxon>Bacillati</taxon>
        <taxon>Chloroflexota</taxon>
        <taxon>Ktedonobacteria</taxon>
        <taxon>Ktedonobacterales</taxon>
        <taxon>Ktedonobacteraceae</taxon>
        <taxon>Ktedonobacter</taxon>
    </lineage>
</organism>
<reference evidence="4 5" key="1">
    <citation type="journal article" date="2021" name="Int. J. Syst. Evol. Microbiol.">
        <title>Reticulibacter mediterranei gen. nov., sp. nov., within the new family Reticulibacteraceae fam. nov., and Ktedonospora formicarum gen. nov., sp. nov., Ktedonobacter robiniae sp. nov., Dictyobacter formicarum sp. nov. and Dictyobacter arantiisoli sp. nov., belonging to the class Ktedonobacteria.</title>
        <authorList>
            <person name="Yabe S."/>
            <person name="Zheng Y."/>
            <person name="Wang C.M."/>
            <person name="Sakai Y."/>
            <person name="Abe K."/>
            <person name="Yokota A."/>
            <person name="Donadio S."/>
            <person name="Cavaletti L."/>
            <person name="Monciardini P."/>
        </authorList>
    </citation>
    <scope>NUCLEOTIDE SEQUENCE [LARGE SCALE GENOMIC DNA]</scope>
    <source>
        <strain evidence="4 5">SOSP1-30</strain>
    </source>
</reference>
<dbReference type="PROSITE" id="PS50110">
    <property type="entry name" value="RESPONSE_REGULATORY"/>
    <property type="match status" value="1"/>
</dbReference>
<evidence type="ECO:0000256" key="1">
    <source>
        <dbReference type="ARBA" id="ARBA00022553"/>
    </source>
</evidence>
<keyword evidence="1 2" id="KW-0597">Phosphoprotein</keyword>
<sequence length="138" mass="15695">MEQYMAQQKDLEQYSSGDHNSLQTILIVEDDVNIGEVLVQAISQETSYFAVFVQNGFEALKTVEGIKPSLFILDYHLPRMNGIELYDRLHAMPALVTIPAIMMSARLPQKELANRQILGMNKPIDLDEFLQAIEQLLE</sequence>
<dbReference type="InterPro" id="IPR050595">
    <property type="entry name" value="Bact_response_regulator"/>
</dbReference>
<gene>
    <name evidence="4" type="ORF">KSB_15110</name>
</gene>
<keyword evidence="5" id="KW-1185">Reference proteome</keyword>
<name>A0ABQ3UJX5_9CHLR</name>
<evidence type="ECO:0000313" key="5">
    <source>
        <dbReference type="Proteomes" id="UP000654345"/>
    </source>
</evidence>
<dbReference type="Proteomes" id="UP000654345">
    <property type="component" value="Unassembled WGS sequence"/>
</dbReference>